<dbReference type="SUPFAM" id="SSF51905">
    <property type="entry name" value="FAD/NAD(P)-binding domain"/>
    <property type="match status" value="1"/>
</dbReference>
<sequence length="645" mass="68751">MSVSRIGSSSRVTLATKREVLPSLTQARRINTACTPRQIISSRRSEIASIRPTINNTSIGNRSISSLFKTATQTSDDVVIVGGGVVGLALACSLASDPAFRSAKGSITLVEASPLDKLRSWSKTKQFEGQINDWENRAIYLTEENRDWLADLGVEEFLLSNRVGPVHSMHVTDGLTGAALDFDVSNPHDSQLGTMVEISNLQQAMLSRIEELKSKYDISIRVLDGTKVEIIEAMQPDQIATPSSYTDAWPLVHLSGDHKPIKARLLVGADGNNSPVRKYAGIKAQGWPYGRMGVVATVKTAQNLALPSISERVAHQRFLPTGTIAWLPLSNDSASIVWTLPPDVAKALTGLQKQFESEANNEVSPLAHLITAAFRLPWDSLSPILTRIASNASLEIQDHSWIVPAIQEQLMTSALEHGSNQDVPVPAASILKGSVAGFPLKLSHAEAYLGSSLRQTSIAEAGAGALLPSTFLQKAIEGVSSVASGLSGAQTTAEPGISSIARGRTVLVGDAAHTIHPLAGQGLNLGLADARALGETLLEATAQGGDLGSHTSLQSYPRQRYIANQVMLSAVDHLHWLFVTPSPPGNPTNSIMGDLISRATIWGRSTGFEVLNELDIVKKAIIGAAGSKRSSQGSNKPRTNLDQSA</sequence>
<dbReference type="InParanoid" id="A0A316VIP6"/>
<dbReference type="InterPro" id="IPR018168">
    <property type="entry name" value="Ubi_Hdrlase_CS"/>
</dbReference>
<dbReference type="GeneID" id="37024721"/>
<dbReference type="GO" id="GO:0071949">
    <property type="term" value="F:FAD binding"/>
    <property type="evidence" value="ECO:0007669"/>
    <property type="project" value="InterPro"/>
</dbReference>
<dbReference type="RefSeq" id="XP_025357230.1">
    <property type="nucleotide sequence ID" value="XM_025502940.1"/>
</dbReference>
<dbReference type="Pfam" id="PF01266">
    <property type="entry name" value="DAO"/>
    <property type="match status" value="1"/>
</dbReference>
<dbReference type="PANTHER" id="PTHR43876:SF7">
    <property type="entry name" value="UBIQUINONE BIOSYNTHESIS MONOOXYGENASE COQ6, MITOCHONDRIAL"/>
    <property type="match status" value="1"/>
</dbReference>
<evidence type="ECO:0000256" key="2">
    <source>
        <dbReference type="ARBA" id="ARBA00022827"/>
    </source>
</evidence>
<protein>
    <submittedName>
        <fullName evidence="6">Ubiquinone biosynthesis hydrox</fullName>
    </submittedName>
</protein>
<keyword evidence="6" id="KW-0830">Ubiquinone</keyword>
<feature type="domain" description="FAD-binding" evidence="5">
    <location>
        <begin position="499"/>
        <end position="560"/>
    </location>
</feature>
<proteinExistence type="predicted"/>
<evidence type="ECO:0000259" key="5">
    <source>
        <dbReference type="Pfam" id="PF01494"/>
    </source>
</evidence>
<dbReference type="GO" id="GO:0005739">
    <property type="term" value="C:mitochondrion"/>
    <property type="evidence" value="ECO:0007669"/>
    <property type="project" value="TreeGrafter"/>
</dbReference>
<dbReference type="FunCoup" id="A0A316VIP6">
    <property type="interactions" value="258"/>
</dbReference>
<evidence type="ECO:0000313" key="7">
    <source>
        <dbReference type="Proteomes" id="UP000245771"/>
    </source>
</evidence>
<dbReference type="PANTHER" id="PTHR43876">
    <property type="entry name" value="UBIQUINONE BIOSYNTHESIS MONOOXYGENASE COQ6, MITOCHONDRIAL"/>
    <property type="match status" value="1"/>
</dbReference>
<dbReference type="AlphaFoldDB" id="A0A316VIP6"/>
<dbReference type="InterPro" id="IPR006076">
    <property type="entry name" value="FAD-dep_OxRdtase"/>
</dbReference>
<evidence type="ECO:0000259" key="4">
    <source>
        <dbReference type="Pfam" id="PF01266"/>
    </source>
</evidence>
<dbReference type="Pfam" id="PF01494">
    <property type="entry name" value="FAD_binding_3"/>
    <property type="match status" value="2"/>
</dbReference>
<reference evidence="6 7" key="1">
    <citation type="journal article" date="2018" name="Mol. Biol. Evol.">
        <title>Broad Genomic Sampling Reveals a Smut Pathogenic Ancestry of the Fungal Clade Ustilaginomycotina.</title>
        <authorList>
            <person name="Kijpornyongpan T."/>
            <person name="Mondo S.J."/>
            <person name="Barry K."/>
            <person name="Sandor L."/>
            <person name="Lee J."/>
            <person name="Lipzen A."/>
            <person name="Pangilinan J."/>
            <person name="LaButti K."/>
            <person name="Hainaut M."/>
            <person name="Henrissat B."/>
            <person name="Grigoriev I.V."/>
            <person name="Spatafora J.W."/>
            <person name="Aime M.C."/>
        </authorList>
    </citation>
    <scope>NUCLEOTIDE SEQUENCE [LARGE SCALE GENOMIC DNA]</scope>
    <source>
        <strain evidence="6 7">MCA 3882</strain>
    </source>
</reference>
<accession>A0A316VIP6</accession>
<organism evidence="6 7">
    <name type="scientific">Meira miltonrushii</name>
    <dbReference type="NCBI Taxonomy" id="1280837"/>
    <lineage>
        <taxon>Eukaryota</taxon>
        <taxon>Fungi</taxon>
        <taxon>Dikarya</taxon>
        <taxon>Basidiomycota</taxon>
        <taxon>Ustilaginomycotina</taxon>
        <taxon>Exobasidiomycetes</taxon>
        <taxon>Exobasidiales</taxon>
        <taxon>Brachybasidiaceae</taxon>
        <taxon>Meira</taxon>
    </lineage>
</organism>
<dbReference type="EMBL" id="KZ819602">
    <property type="protein sequence ID" value="PWN36928.1"/>
    <property type="molecule type" value="Genomic_DNA"/>
</dbReference>
<dbReference type="PROSITE" id="PS01304">
    <property type="entry name" value="UBIH"/>
    <property type="match status" value="1"/>
</dbReference>
<dbReference type="GO" id="GO:0016491">
    <property type="term" value="F:oxidoreductase activity"/>
    <property type="evidence" value="ECO:0007669"/>
    <property type="project" value="UniProtKB-KW"/>
</dbReference>
<dbReference type="InterPro" id="IPR002938">
    <property type="entry name" value="FAD-bd"/>
</dbReference>
<keyword evidence="2" id="KW-0274">FAD</keyword>
<evidence type="ECO:0000313" key="6">
    <source>
        <dbReference type="EMBL" id="PWN36928.1"/>
    </source>
</evidence>
<feature type="domain" description="FAD-binding" evidence="5">
    <location>
        <begin position="252"/>
        <end position="371"/>
    </location>
</feature>
<keyword evidence="3" id="KW-0560">Oxidoreductase</keyword>
<keyword evidence="1" id="KW-0285">Flavoprotein</keyword>
<evidence type="ECO:0000256" key="1">
    <source>
        <dbReference type="ARBA" id="ARBA00022630"/>
    </source>
</evidence>
<dbReference type="Proteomes" id="UP000245771">
    <property type="component" value="Unassembled WGS sequence"/>
</dbReference>
<dbReference type="STRING" id="1280837.A0A316VIP6"/>
<gene>
    <name evidence="6" type="ORF">FA14DRAFT_8136</name>
</gene>
<evidence type="ECO:0000256" key="3">
    <source>
        <dbReference type="ARBA" id="ARBA00023002"/>
    </source>
</evidence>
<feature type="domain" description="FAD dependent oxidoreductase" evidence="4">
    <location>
        <begin position="77"/>
        <end position="152"/>
    </location>
</feature>
<dbReference type="PRINTS" id="PR00420">
    <property type="entry name" value="RNGMNOXGNASE"/>
</dbReference>
<name>A0A316VIP6_9BASI</name>
<dbReference type="Gene3D" id="3.50.50.60">
    <property type="entry name" value="FAD/NAD(P)-binding domain"/>
    <property type="match status" value="2"/>
</dbReference>
<dbReference type="InterPro" id="IPR036188">
    <property type="entry name" value="FAD/NAD-bd_sf"/>
</dbReference>
<dbReference type="OrthoDB" id="683240at2759"/>
<dbReference type="InterPro" id="IPR051205">
    <property type="entry name" value="UbiH/COQ6_monooxygenase"/>
</dbReference>
<keyword evidence="7" id="KW-1185">Reference proteome</keyword>